<organism evidence="2 3">
    <name type="scientific">Juglans regia</name>
    <name type="common">English walnut</name>
    <dbReference type="NCBI Taxonomy" id="51240"/>
    <lineage>
        <taxon>Eukaryota</taxon>
        <taxon>Viridiplantae</taxon>
        <taxon>Streptophyta</taxon>
        <taxon>Embryophyta</taxon>
        <taxon>Tracheophyta</taxon>
        <taxon>Spermatophyta</taxon>
        <taxon>Magnoliopsida</taxon>
        <taxon>eudicotyledons</taxon>
        <taxon>Gunneridae</taxon>
        <taxon>Pentapetalae</taxon>
        <taxon>rosids</taxon>
        <taxon>fabids</taxon>
        <taxon>Fagales</taxon>
        <taxon>Juglandaceae</taxon>
        <taxon>Juglans</taxon>
    </lineage>
</organism>
<reference evidence="2" key="1">
    <citation type="submission" date="2015-10" db="EMBL/GenBank/DDBJ databases">
        <authorList>
            <person name="Martinez-Garcia P.J."/>
            <person name="Crepeau M.W."/>
            <person name="Puiu D."/>
            <person name="Gonzalez-Ibeas D."/>
            <person name="Whalen J."/>
            <person name="Stevens K."/>
            <person name="Paul R."/>
            <person name="Butterfield T."/>
            <person name="Britton M."/>
            <person name="Reagan R."/>
            <person name="Chakraborty S."/>
            <person name="Walawage S.L."/>
            <person name="Vasquez-Gross H.A."/>
            <person name="Cardeno C."/>
            <person name="Famula R."/>
            <person name="Pratt K."/>
            <person name="Kuruganti S."/>
            <person name="Aradhya M.K."/>
            <person name="Leslie C.A."/>
            <person name="Dandekar A.M."/>
            <person name="Salzberg S.L."/>
            <person name="Wegrzyn J.L."/>
            <person name="Langley C.H."/>
            <person name="Neale D.B."/>
        </authorList>
    </citation>
    <scope>NUCLEOTIDE SEQUENCE</scope>
    <source>
        <tissue evidence="2">Leaves</tissue>
    </source>
</reference>
<evidence type="ECO:0000313" key="3">
    <source>
        <dbReference type="Proteomes" id="UP000619265"/>
    </source>
</evidence>
<dbReference type="SUPFAM" id="SSF56672">
    <property type="entry name" value="DNA/RNA polymerases"/>
    <property type="match status" value="1"/>
</dbReference>
<dbReference type="PANTHER" id="PTHR11439">
    <property type="entry name" value="GAG-POL-RELATED RETROTRANSPOSON"/>
    <property type="match status" value="1"/>
</dbReference>
<reference evidence="2" key="2">
    <citation type="submission" date="2020-03" db="EMBL/GenBank/DDBJ databases">
        <title>Walnut 2.0.</title>
        <authorList>
            <person name="Marrano A."/>
            <person name="Britton M."/>
            <person name="Zimin A.V."/>
            <person name="Zaini P.A."/>
            <person name="Workman R."/>
            <person name="Puiu D."/>
            <person name="Bianco L."/>
            <person name="Allen B.J."/>
            <person name="Troggio M."/>
            <person name="Leslie C.A."/>
            <person name="Timp W."/>
            <person name="Dendekar A."/>
            <person name="Salzberg S.L."/>
            <person name="Neale D.B."/>
        </authorList>
    </citation>
    <scope>NUCLEOTIDE SEQUENCE</scope>
    <source>
        <tissue evidence="2">Leaves</tissue>
    </source>
</reference>
<gene>
    <name evidence="2" type="ORF">F2P56_004756</name>
</gene>
<dbReference type="Gramene" id="Jr02_17000_p1">
    <property type="protein sequence ID" value="cds.Jr02_17000_p1"/>
    <property type="gene ID" value="Jr02_17000"/>
</dbReference>
<dbReference type="Proteomes" id="UP000619265">
    <property type="component" value="Unassembled WGS sequence"/>
</dbReference>
<evidence type="ECO:0000313" key="2">
    <source>
        <dbReference type="EMBL" id="KAF5478172.1"/>
    </source>
</evidence>
<dbReference type="InterPro" id="IPR043502">
    <property type="entry name" value="DNA/RNA_pol_sf"/>
</dbReference>
<accession>A0A833XUI4</accession>
<feature type="domain" description="Reverse transcriptase Ty1/copia-type" evidence="1">
    <location>
        <begin position="10"/>
        <end position="87"/>
    </location>
</feature>
<sequence>MASSFTALLVYIDDIILMSSDHKSADEVKHFLSTKFKIKNLDSLKYFLGMEIAQSNDGIQVCQSKYTLDILFETCMLAAKPSPIPMEPNIKLQKEEGVVFHDPTLYRKLVGKLLYLTNTWPDISYNVNLLSQFMEAPQILHYDALIKVIQYLKNAPGQ</sequence>
<name>A0A833XUI4_JUGRE</name>
<proteinExistence type="predicted"/>
<dbReference type="InterPro" id="IPR013103">
    <property type="entry name" value="RVT_2"/>
</dbReference>
<comment type="caution">
    <text evidence="2">The sequence shown here is derived from an EMBL/GenBank/DDBJ whole genome shotgun (WGS) entry which is preliminary data.</text>
</comment>
<dbReference type="Pfam" id="PF07727">
    <property type="entry name" value="RVT_2"/>
    <property type="match status" value="1"/>
</dbReference>
<evidence type="ECO:0000259" key="1">
    <source>
        <dbReference type="Pfam" id="PF07727"/>
    </source>
</evidence>
<dbReference type="EMBL" id="LIHL02000002">
    <property type="protein sequence ID" value="KAF5478172.1"/>
    <property type="molecule type" value="Genomic_DNA"/>
</dbReference>
<protein>
    <recommendedName>
        <fullName evidence="1">Reverse transcriptase Ty1/copia-type domain-containing protein</fullName>
    </recommendedName>
</protein>
<dbReference type="PANTHER" id="PTHR11439:SF470">
    <property type="entry name" value="CYSTEINE-RICH RLK (RECEPTOR-LIKE PROTEIN KINASE) 8"/>
    <property type="match status" value="1"/>
</dbReference>
<dbReference type="AlphaFoldDB" id="A0A833XUI4"/>